<dbReference type="NCBIfam" id="TIGR00229">
    <property type="entry name" value="sensory_box"/>
    <property type="match status" value="1"/>
</dbReference>
<dbReference type="RefSeq" id="WP_130502857.1">
    <property type="nucleotide sequence ID" value="NZ_SHLI01000001.1"/>
</dbReference>
<dbReference type="EMBL" id="SHLI01000001">
    <property type="protein sequence ID" value="RZU98561.1"/>
    <property type="molecule type" value="Genomic_DNA"/>
</dbReference>
<evidence type="ECO:0000256" key="1">
    <source>
        <dbReference type="ARBA" id="ARBA00022741"/>
    </source>
</evidence>
<dbReference type="Pfam" id="PF02954">
    <property type="entry name" value="HTH_8"/>
    <property type="match status" value="1"/>
</dbReference>
<dbReference type="Pfam" id="PF06506">
    <property type="entry name" value="PrpR_N"/>
    <property type="match status" value="1"/>
</dbReference>
<dbReference type="InterPro" id="IPR000014">
    <property type="entry name" value="PAS"/>
</dbReference>
<evidence type="ECO:0000256" key="3">
    <source>
        <dbReference type="ARBA" id="ARBA00023015"/>
    </source>
</evidence>
<keyword evidence="5" id="KW-0804">Transcription</keyword>
<dbReference type="GO" id="GO:0006355">
    <property type="term" value="P:regulation of DNA-templated transcription"/>
    <property type="evidence" value="ECO:0007669"/>
    <property type="project" value="InterPro"/>
</dbReference>
<dbReference type="Gene3D" id="3.30.450.20">
    <property type="entry name" value="PAS domain"/>
    <property type="match status" value="1"/>
</dbReference>
<organism evidence="8 9">
    <name type="scientific">Spiribacter vilamensis</name>
    <dbReference type="NCBI Taxonomy" id="531306"/>
    <lineage>
        <taxon>Bacteria</taxon>
        <taxon>Pseudomonadati</taxon>
        <taxon>Pseudomonadota</taxon>
        <taxon>Gammaproteobacteria</taxon>
        <taxon>Chromatiales</taxon>
        <taxon>Ectothiorhodospiraceae</taxon>
        <taxon>Spiribacter</taxon>
    </lineage>
</organism>
<dbReference type="FunFam" id="3.40.50.300:FF:000006">
    <property type="entry name" value="DNA-binding transcriptional regulator NtrC"/>
    <property type="match status" value="1"/>
</dbReference>
<comment type="caution">
    <text evidence="8">The sequence shown here is derived from an EMBL/GenBank/DDBJ whole genome shotgun (WGS) entry which is preliminary data.</text>
</comment>
<dbReference type="InterPro" id="IPR002197">
    <property type="entry name" value="HTH_Fis"/>
</dbReference>
<dbReference type="InterPro" id="IPR013767">
    <property type="entry name" value="PAS_fold"/>
</dbReference>
<dbReference type="NCBIfam" id="TIGR02329">
    <property type="entry name" value="propionate_PrpR"/>
    <property type="match status" value="1"/>
</dbReference>
<accession>A0A4Q8CZU2</accession>
<feature type="domain" description="Sigma-54 factor interaction" evidence="6">
    <location>
        <begin position="331"/>
        <end position="563"/>
    </location>
</feature>
<dbReference type="GO" id="GO:0005524">
    <property type="term" value="F:ATP binding"/>
    <property type="evidence" value="ECO:0007669"/>
    <property type="project" value="UniProtKB-KW"/>
</dbReference>
<dbReference type="SUPFAM" id="SSF55785">
    <property type="entry name" value="PYP-like sensor domain (PAS domain)"/>
    <property type="match status" value="1"/>
</dbReference>
<dbReference type="SMART" id="SM00091">
    <property type="entry name" value="PAS"/>
    <property type="match status" value="1"/>
</dbReference>
<dbReference type="GO" id="GO:0005737">
    <property type="term" value="C:cytoplasm"/>
    <property type="evidence" value="ECO:0007669"/>
    <property type="project" value="InterPro"/>
</dbReference>
<proteinExistence type="predicted"/>
<evidence type="ECO:0000313" key="9">
    <source>
        <dbReference type="Proteomes" id="UP000292298"/>
    </source>
</evidence>
<dbReference type="OrthoDB" id="9804019at2"/>
<keyword evidence="9" id="KW-1185">Reference proteome</keyword>
<evidence type="ECO:0000256" key="4">
    <source>
        <dbReference type="ARBA" id="ARBA00023125"/>
    </source>
</evidence>
<evidence type="ECO:0000256" key="5">
    <source>
        <dbReference type="ARBA" id="ARBA00023163"/>
    </source>
</evidence>
<dbReference type="InterPro" id="IPR025943">
    <property type="entry name" value="Sigma_54_int_dom_ATP-bd_2"/>
</dbReference>
<gene>
    <name evidence="8" type="ORF">EV698_0810</name>
</gene>
<dbReference type="GO" id="GO:0043565">
    <property type="term" value="F:sequence-specific DNA binding"/>
    <property type="evidence" value="ECO:0007669"/>
    <property type="project" value="InterPro"/>
</dbReference>
<evidence type="ECO:0000313" key="8">
    <source>
        <dbReference type="EMBL" id="RZU98561.1"/>
    </source>
</evidence>
<protein>
    <submittedName>
        <fullName evidence="8">Propionate catabolism operon transcriptional regulator</fullName>
    </submittedName>
</protein>
<keyword evidence="4" id="KW-0238">DNA-binding</keyword>
<reference evidence="8 9" key="1">
    <citation type="submission" date="2019-02" db="EMBL/GenBank/DDBJ databases">
        <title>Genomic Encyclopedia of Type Strains, Phase IV (KMG-IV): sequencing the most valuable type-strain genomes for metagenomic binning, comparative biology and taxonomic classification.</title>
        <authorList>
            <person name="Goeker M."/>
        </authorList>
    </citation>
    <scope>NUCLEOTIDE SEQUENCE [LARGE SCALE GENOMIC DNA]</scope>
    <source>
        <strain evidence="8 9">DSM 21056</strain>
    </source>
</reference>
<keyword evidence="1" id="KW-0547">Nucleotide-binding</keyword>
<dbReference type="Pfam" id="PF00158">
    <property type="entry name" value="Sigma54_activat"/>
    <property type="match status" value="1"/>
</dbReference>
<dbReference type="InterPro" id="IPR025662">
    <property type="entry name" value="Sigma_54_int_dom_ATP-bd_1"/>
</dbReference>
<dbReference type="Gene3D" id="1.10.10.60">
    <property type="entry name" value="Homeodomain-like"/>
    <property type="match status" value="1"/>
</dbReference>
<keyword evidence="3" id="KW-0805">Transcription regulation</keyword>
<dbReference type="GO" id="GO:0019629">
    <property type="term" value="P:propionate catabolic process, 2-methylcitrate cycle"/>
    <property type="evidence" value="ECO:0007669"/>
    <property type="project" value="InterPro"/>
</dbReference>
<dbReference type="AlphaFoldDB" id="A0A4Q8CZU2"/>
<dbReference type="InterPro" id="IPR002078">
    <property type="entry name" value="Sigma_54_int"/>
</dbReference>
<dbReference type="Gene3D" id="3.40.50.2300">
    <property type="match status" value="1"/>
</dbReference>
<dbReference type="InterPro" id="IPR058031">
    <property type="entry name" value="AAA_lid_NorR"/>
</dbReference>
<dbReference type="PROSITE" id="PS00675">
    <property type="entry name" value="SIGMA54_INTERACT_1"/>
    <property type="match status" value="1"/>
</dbReference>
<dbReference type="SMART" id="SM00382">
    <property type="entry name" value="AAA"/>
    <property type="match status" value="1"/>
</dbReference>
<dbReference type="InterPro" id="IPR012704">
    <property type="entry name" value="Sig_transdc_resp-reg_PrpR"/>
</dbReference>
<dbReference type="InterPro" id="IPR009057">
    <property type="entry name" value="Homeodomain-like_sf"/>
</dbReference>
<dbReference type="Pfam" id="PF00989">
    <property type="entry name" value="PAS"/>
    <property type="match status" value="1"/>
</dbReference>
<evidence type="ECO:0000259" key="7">
    <source>
        <dbReference type="PROSITE" id="PS50112"/>
    </source>
</evidence>
<dbReference type="CDD" id="cd00009">
    <property type="entry name" value="AAA"/>
    <property type="match status" value="1"/>
</dbReference>
<dbReference type="InterPro" id="IPR025944">
    <property type="entry name" value="Sigma_54_int_dom_CS"/>
</dbReference>
<dbReference type="InterPro" id="IPR010524">
    <property type="entry name" value="Sig_transdc_resp-reg_PrpR_N"/>
</dbReference>
<dbReference type="InterPro" id="IPR027417">
    <property type="entry name" value="P-loop_NTPase"/>
</dbReference>
<dbReference type="InterPro" id="IPR003593">
    <property type="entry name" value="AAA+_ATPase"/>
</dbReference>
<keyword evidence="2" id="KW-0067">ATP-binding</keyword>
<feature type="domain" description="PAS" evidence="7">
    <location>
        <begin position="202"/>
        <end position="247"/>
    </location>
</feature>
<name>A0A4Q8CZU2_9GAMM</name>
<dbReference type="PRINTS" id="PR01590">
    <property type="entry name" value="HTHFIS"/>
</dbReference>
<dbReference type="Pfam" id="PF25601">
    <property type="entry name" value="AAA_lid_14"/>
    <property type="match status" value="1"/>
</dbReference>
<dbReference type="PROSITE" id="PS00676">
    <property type="entry name" value="SIGMA54_INTERACT_2"/>
    <property type="match status" value="1"/>
</dbReference>
<dbReference type="SUPFAM" id="SSF46689">
    <property type="entry name" value="Homeodomain-like"/>
    <property type="match status" value="1"/>
</dbReference>
<sequence>MPDQLHGGRHRPVILAVGFSRLKEVFRDIVPSYAADADIHIVDRGFDDALTAIREYEQSHGVDAVVAAGSNGAFLRRHLALPVILVTLTGFDVLRALVIARRQCRRIAIITHGETHPELLEFQQHFGLELEHFAYETAADAQRRVSDLAARGVRAIIGPGLVTDLAEQAGLNGVFVYSRASVEQALDSAIELSRIGRIEAARRERLDTILQQLDEGVVAVDMEERVQSFNPAMERLLGMAADKVLGRRLSQVAGQLGLRETLVNGVTELGGVQRIGTRTLVTNRIPIREQGVQTGAVMTLQDSATIQRVDRSLRSTNKPRQFAARYELDEIIGESRPTRDARALAAKYAATDTTVLILGESGTGKELLAQGIHNASARRGHAFVPLNCGAFPESLLESELFGFEEGAFTGSRRGGKPGLFESAHTGTIFLDEIGEMSLTLQTRLLRVLQEHEVIRLGATQPTPVDVRVIAATHRDLAAAVDAGTFRQDLFYRINILRLDVPPLRARIDDIHALAQTMLTRALERQGAGGSVEAIRDQMMPVFLAYEWPGNIRELENIIERLAIFAGEFDQGAMDPERLVRLVPELFEGETDRTSASTRPAGRSAETARIRRVLDLCGGNRTAACRQLGISRSTLWRRLSERSV</sequence>
<dbReference type="GO" id="GO:0000156">
    <property type="term" value="F:phosphorelay response regulator activity"/>
    <property type="evidence" value="ECO:0007669"/>
    <property type="project" value="InterPro"/>
</dbReference>
<dbReference type="Gene3D" id="3.40.50.300">
    <property type="entry name" value="P-loop containing nucleotide triphosphate hydrolases"/>
    <property type="match status" value="1"/>
</dbReference>
<evidence type="ECO:0000256" key="2">
    <source>
        <dbReference type="ARBA" id="ARBA00022840"/>
    </source>
</evidence>
<dbReference type="CDD" id="cd00130">
    <property type="entry name" value="PAS"/>
    <property type="match status" value="1"/>
</dbReference>
<dbReference type="SUPFAM" id="SSF52540">
    <property type="entry name" value="P-loop containing nucleoside triphosphate hydrolases"/>
    <property type="match status" value="1"/>
</dbReference>
<dbReference type="PROSITE" id="PS50112">
    <property type="entry name" value="PAS"/>
    <property type="match status" value="1"/>
</dbReference>
<dbReference type="InterPro" id="IPR035965">
    <property type="entry name" value="PAS-like_dom_sf"/>
</dbReference>
<dbReference type="SUPFAM" id="SSF159800">
    <property type="entry name" value="PrpR receptor domain-like"/>
    <property type="match status" value="1"/>
</dbReference>
<dbReference type="PROSITE" id="PS00688">
    <property type="entry name" value="SIGMA54_INTERACT_3"/>
    <property type="match status" value="1"/>
</dbReference>
<dbReference type="PROSITE" id="PS50045">
    <property type="entry name" value="SIGMA54_INTERACT_4"/>
    <property type="match status" value="1"/>
</dbReference>
<dbReference type="PANTHER" id="PTHR32071">
    <property type="entry name" value="TRANSCRIPTIONAL REGULATORY PROTEIN"/>
    <property type="match status" value="1"/>
</dbReference>
<dbReference type="PANTHER" id="PTHR32071:SF81">
    <property type="entry name" value="PROPIONATE CATABOLISM OPERON REGULATORY PROTEIN"/>
    <property type="match status" value="1"/>
</dbReference>
<evidence type="ECO:0000259" key="6">
    <source>
        <dbReference type="PROSITE" id="PS50045"/>
    </source>
</evidence>
<dbReference type="Gene3D" id="1.10.8.60">
    <property type="match status" value="1"/>
</dbReference>
<dbReference type="Proteomes" id="UP000292298">
    <property type="component" value="Unassembled WGS sequence"/>
</dbReference>